<evidence type="ECO:0000256" key="6">
    <source>
        <dbReference type="SAM" id="Phobius"/>
    </source>
</evidence>
<protein>
    <recommendedName>
        <fullName evidence="7">EamA domain-containing protein</fullName>
    </recommendedName>
</protein>
<evidence type="ECO:0000256" key="4">
    <source>
        <dbReference type="ARBA" id="ARBA00022989"/>
    </source>
</evidence>
<accession>A0A4R3VTL0</accession>
<evidence type="ECO:0000259" key="7">
    <source>
        <dbReference type="Pfam" id="PF00892"/>
    </source>
</evidence>
<evidence type="ECO:0000256" key="1">
    <source>
        <dbReference type="ARBA" id="ARBA00004141"/>
    </source>
</evidence>
<dbReference type="Gene3D" id="1.10.3730.20">
    <property type="match status" value="1"/>
</dbReference>
<name>A0A4R3VTL0_9SPHI</name>
<comment type="subcellular location">
    <subcellularLocation>
        <location evidence="1">Membrane</location>
        <topology evidence="1">Multi-pass membrane protein</topology>
    </subcellularLocation>
</comment>
<feature type="transmembrane region" description="Helical" evidence="6">
    <location>
        <begin position="215"/>
        <end position="235"/>
    </location>
</feature>
<reference evidence="8 9" key="1">
    <citation type="submission" date="2019-03" db="EMBL/GenBank/DDBJ databases">
        <title>Genomic Encyclopedia of Type Strains, Phase IV (KMG-IV): sequencing the most valuable type-strain genomes for metagenomic binning, comparative biology and taxonomic classification.</title>
        <authorList>
            <person name="Goeker M."/>
        </authorList>
    </citation>
    <scope>NUCLEOTIDE SEQUENCE [LARGE SCALE GENOMIC DNA]</scope>
    <source>
        <strain evidence="8 9">DSM 22362</strain>
    </source>
</reference>
<dbReference type="InterPro" id="IPR000620">
    <property type="entry name" value="EamA_dom"/>
</dbReference>
<feature type="transmembrane region" description="Helical" evidence="6">
    <location>
        <begin position="91"/>
        <end position="111"/>
    </location>
</feature>
<dbReference type="PANTHER" id="PTHR32322:SF2">
    <property type="entry name" value="EAMA DOMAIN-CONTAINING PROTEIN"/>
    <property type="match status" value="1"/>
</dbReference>
<comment type="similarity">
    <text evidence="2">Belongs to the EamA transporter family.</text>
</comment>
<evidence type="ECO:0000313" key="8">
    <source>
        <dbReference type="EMBL" id="TCV09599.1"/>
    </source>
</evidence>
<feature type="transmembrane region" description="Helical" evidence="6">
    <location>
        <begin position="183"/>
        <end position="203"/>
    </location>
</feature>
<dbReference type="InterPro" id="IPR037185">
    <property type="entry name" value="EmrE-like"/>
</dbReference>
<evidence type="ECO:0000313" key="9">
    <source>
        <dbReference type="Proteomes" id="UP000295197"/>
    </source>
</evidence>
<keyword evidence="9" id="KW-1185">Reference proteome</keyword>
<dbReference type="EMBL" id="SMBZ01000041">
    <property type="protein sequence ID" value="TCV09599.1"/>
    <property type="molecule type" value="Genomic_DNA"/>
</dbReference>
<gene>
    <name evidence="8" type="ORF">EDC17_10417</name>
</gene>
<keyword evidence="4 6" id="KW-1133">Transmembrane helix</keyword>
<dbReference type="Pfam" id="PF00892">
    <property type="entry name" value="EamA"/>
    <property type="match status" value="1"/>
</dbReference>
<organism evidence="8 9">
    <name type="scientific">Sphingobacterium alimentarium</name>
    <dbReference type="NCBI Taxonomy" id="797292"/>
    <lineage>
        <taxon>Bacteria</taxon>
        <taxon>Pseudomonadati</taxon>
        <taxon>Bacteroidota</taxon>
        <taxon>Sphingobacteriia</taxon>
        <taxon>Sphingobacteriales</taxon>
        <taxon>Sphingobacteriaceae</taxon>
        <taxon>Sphingobacterium</taxon>
    </lineage>
</organism>
<feature type="transmembrane region" description="Helical" evidence="6">
    <location>
        <begin position="242"/>
        <end position="260"/>
    </location>
</feature>
<dbReference type="GO" id="GO:0016020">
    <property type="term" value="C:membrane"/>
    <property type="evidence" value="ECO:0007669"/>
    <property type="project" value="UniProtKB-SubCell"/>
</dbReference>
<dbReference type="AlphaFoldDB" id="A0A4R3VTL0"/>
<dbReference type="SUPFAM" id="SSF103481">
    <property type="entry name" value="Multidrug resistance efflux transporter EmrE"/>
    <property type="match status" value="2"/>
</dbReference>
<feature type="transmembrane region" description="Helical" evidence="6">
    <location>
        <begin position="7"/>
        <end position="23"/>
    </location>
</feature>
<sequence length="261" mass="29404">MVNVQQLVLWNYPTTVLLTYILLEPSWNNLTWKSLPYQFYVPLTILLPSLFIFIALAVKYSGIVKTDVAQRMSLFIPLIASFLLFNEVIQVNKIVGIIVGLVAVACSVSWGNQSSNRMRKNSIYPIIVFFGMGIIDILFKQIAQYTQIPYITSMFIVFVGAMLFAFLLLIYETQIKKKSFDKSAIVWGLFLGLFNFANIFYYMKAHRAISDNPSIVFTAMNVGVIVLGSLVGVFLFSEKLSVTNKIGLALAVLSIFLIAYL</sequence>
<comment type="caution">
    <text evidence="8">The sequence shown here is derived from an EMBL/GenBank/DDBJ whole genome shotgun (WGS) entry which is preliminary data.</text>
</comment>
<proteinExistence type="inferred from homology"/>
<feature type="transmembrane region" description="Helical" evidence="6">
    <location>
        <begin position="35"/>
        <end position="56"/>
    </location>
</feature>
<keyword evidence="3 6" id="KW-0812">Transmembrane</keyword>
<evidence type="ECO:0000256" key="2">
    <source>
        <dbReference type="ARBA" id="ARBA00007362"/>
    </source>
</evidence>
<evidence type="ECO:0000256" key="5">
    <source>
        <dbReference type="ARBA" id="ARBA00023136"/>
    </source>
</evidence>
<feature type="transmembrane region" description="Helical" evidence="6">
    <location>
        <begin position="68"/>
        <end position="85"/>
    </location>
</feature>
<feature type="transmembrane region" description="Helical" evidence="6">
    <location>
        <begin position="123"/>
        <end position="142"/>
    </location>
</feature>
<evidence type="ECO:0000256" key="3">
    <source>
        <dbReference type="ARBA" id="ARBA00022692"/>
    </source>
</evidence>
<dbReference type="Proteomes" id="UP000295197">
    <property type="component" value="Unassembled WGS sequence"/>
</dbReference>
<feature type="domain" description="EamA" evidence="7">
    <location>
        <begin position="126"/>
        <end position="259"/>
    </location>
</feature>
<dbReference type="PANTHER" id="PTHR32322">
    <property type="entry name" value="INNER MEMBRANE TRANSPORTER"/>
    <property type="match status" value="1"/>
</dbReference>
<feature type="transmembrane region" description="Helical" evidence="6">
    <location>
        <begin position="148"/>
        <end position="171"/>
    </location>
</feature>
<dbReference type="InterPro" id="IPR050638">
    <property type="entry name" value="AA-Vitamin_Transporters"/>
</dbReference>
<keyword evidence="5 6" id="KW-0472">Membrane</keyword>